<organism evidence="3 4">
    <name type="scientific">Nonomuraea recticatena</name>
    <dbReference type="NCBI Taxonomy" id="46178"/>
    <lineage>
        <taxon>Bacteria</taxon>
        <taxon>Bacillati</taxon>
        <taxon>Actinomycetota</taxon>
        <taxon>Actinomycetes</taxon>
        <taxon>Streptosporangiales</taxon>
        <taxon>Streptosporangiaceae</taxon>
        <taxon>Nonomuraea</taxon>
    </lineage>
</organism>
<reference evidence="4" key="1">
    <citation type="journal article" date="2019" name="Int. J. Syst. Evol. Microbiol.">
        <title>The Global Catalogue of Microorganisms (GCM) 10K type strain sequencing project: providing services to taxonomists for standard genome sequencing and annotation.</title>
        <authorList>
            <consortium name="The Broad Institute Genomics Platform"/>
            <consortium name="The Broad Institute Genome Sequencing Center for Infectious Disease"/>
            <person name="Wu L."/>
            <person name="Ma J."/>
        </authorList>
    </citation>
    <scope>NUCLEOTIDE SEQUENCE [LARGE SCALE GENOMIC DNA]</scope>
    <source>
        <strain evidence="4">JCM 6835</strain>
    </source>
</reference>
<sequence>MIERACDVADLGVILGIWAHPDDEAYLSGGLMAMARDSGSRVVCVTATCGELGTGDPVEWPPHRLAAARARELARCLEILRVGEHHWLGYRDGQCAQVSRSEAVARLCDVIERVRPDTVLTFGPDGITGHPDHQAVSAWTTAAFGRAASPGARLLYATFAERRAPRWSALNESLGIFPPGYPITTPAHLLAVDLVLDAETAARKVRALAAQETQTSELIAGMGVDCFTAWVGDESFAEPRAQRLSGSSEVPLDRLPSQLEEGDPAGDRRR</sequence>
<dbReference type="Gene3D" id="3.40.50.10320">
    <property type="entry name" value="LmbE-like"/>
    <property type="match status" value="1"/>
</dbReference>
<evidence type="ECO:0008006" key="5">
    <source>
        <dbReference type="Google" id="ProtNLM"/>
    </source>
</evidence>
<evidence type="ECO:0000313" key="3">
    <source>
        <dbReference type="EMBL" id="GAA2672549.1"/>
    </source>
</evidence>
<feature type="region of interest" description="Disordered" evidence="2">
    <location>
        <begin position="240"/>
        <end position="270"/>
    </location>
</feature>
<dbReference type="InterPro" id="IPR003737">
    <property type="entry name" value="GlcNAc_PI_deacetylase-related"/>
</dbReference>
<dbReference type="EMBL" id="BAAATE010000014">
    <property type="protein sequence ID" value="GAA2672549.1"/>
    <property type="molecule type" value="Genomic_DNA"/>
</dbReference>
<dbReference type="PANTHER" id="PTHR12993">
    <property type="entry name" value="N-ACETYLGLUCOSAMINYL-PHOSPHATIDYLINOSITOL DE-N-ACETYLASE-RELATED"/>
    <property type="match status" value="1"/>
</dbReference>
<protein>
    <recommendedName>
        <fullName evidence="5">PIG-L family deacetylase</fullName>
    </recommendedName>
</protein>
<comment type="caution">
    <text evidence="3">The sequence shown here is derived from an EMBL/GenBank/DDBJ whole genome shotgun (WGS) entry which is preliminary data.</text>
</comment>
<gene>
    <name evidence="3" type="ORF">GCM10010412_052620</name>
</gene>
<dbReference type="RefSeq" id="WP_346149998.1">
    <property type="nucleotide sequence ID" value="NZ_BAAATE010000014.1"/>
</dbReference>
<evidence type="ECO:0000313" key="4">
    <source>
        <dbReference type="Proteomes" id="UP001501666"/>
    </source>
</evidence>
<dbReference type="SUPFAM" id="SSF102588">
    <property type="entry name" value="LmbE-like"/>
    <property type="match status" value="1"/>
</dbReference>
<dbReference type="PANTHER" id="PTHR12993:SF11">
    <property type="entry name" value="N-ACETYLGLUCOSAMINYL-PHOSPHATIDYLINOSITOL DE-N-ACETYLASE"/>
    <property type="match status" value="1"/>
</dbReference>
<dbReference type="Pfam" id="PF02585">
    <property type="entry name" value="PIG-L"/>
    <property type="match status" value="1"/>
</dbReference>
<accession>A0ABP6ESY5</accession>
<name>A0ABP6ESY5_9ACTN</name>
<dbReference type="InterPro" id="IPR024078">
    <property type="entry name" value="LmbE-like_dom_sf"/>
</dbReference>
<evidence type="ECO:0000256" key="1">
    <source>
        <dbReference type="ARBA" id="ARBA00022833"/>
    </source>
</evidence>
<proteinExistence type="predicted"/>
<dbReference type="Proteomes" id="UP001501666">
    <property type="component" value="Unassembled WGS sequence"/>
</dbReference>
<evidence type="ECO:0000256" key="2">
    <source>
        <dbReference type="SAM" id="MobiDB-lite"/>
    </source>
</evidence>
<keyword evidence="4" id="KW-1185">Reference proteome</keyword>
<keyword evidence="1" id="KW-0862">Zinc</keyword>